<keyword evidence="9" id="KW-1185">Reference proteome</keyword>
<feature type="repeat" description="WD" evidence="5">
    <location>
        <begin position="59"/>
        <end position="99"/>
    </location>
</feature>
<dbReference type="AlphaFoldDB" id="A0AB34IVK0"/>
<evidence type="ECO:0000256" key="5">
    <source>
        <dbReference type="PROSITE-ProRule" id="PRU00221"/>
    </source>
</evidence>
<dbReference type="SMART" id="SM00320">
    <property type="entry name" value="WD40"/>
    <property type="match status" value="7"/>
</dbReference>
<evidence type="ECO:0000256" key="2">
    <source>
        <dbReference type="ARBA" id="ARBA00022490"/>
    </source>
</evidence>
<accession>A0AB34IVK0</accession>
<keyword evidence="4" id="KW-0677">Repeat</keyword>
<dbReference type="InterPro" id="IPR001680">
    <property type="entry name" value="WD40_rpt"/>
</dbReference>
<feature type="repeat" description="WD" evidence="5">
    <location>
        <begin position="181"/>
        <end position="213"/>
    </location>
</feature>
<dbReference type="PROSITE" id="PS51394">
    <property type="entry name" value="PFU"/>
    <property type="match status" value="1"/>
</dbReference>
<gene>
    <name evidence="8" type="ORF">AB1Y20_008053</name>
</gene>
<dbReference type="Proteomes" id="UP001515480">
    <property type="component" value="Unassembled WGS sequence"/>
</dbReference>
<dbReference type="InterPro" id="IPR015943">
    <property type="entry name" value="WD40/YVTN_repeat-like_dom_sf"/>
</dbReference>
<dbReference type="GO" id="GO:0043161">
    <property type="term" value="P:proteasome-mediated ubiquitin-dependent protein catabolic process"/>
    <property type="evidence" value="ECO:0007669"/>
    <property type="project" value="TreeGrafter"/>
</dbReference>
<dbReference type="InterPro" id="IPR036322">
    <property type="entry name" value="WD40_repeat_dom_sf"/>
</dbReference>
<keyword evidence="2" id="KW-0963">Cytoplasm</keyword>
<dbReference type="GO" id="GO:0005634">
    <property type="term" value="C:nucleus"/>
    <property type="evidence" value="ECO:0007669"/>
    <property type="project" value="TreeGrafter"/>
</dbReference>
<dbReference type="InterPro" id="IPR013535">
    <property type="entry name" value="PUL_dom"/>
</dbReference>
<dbReference type="InterPro" id="IPR038122">
    <property type="entry name" value="PFU_sf"/>
</dbReference>
<protein>
    <recommendedName>
        <fullName evidence="10">Phospholipase A-2-activating protein</fullName>
    </recommendedName>
</protein>
<dbReference type="PANTHER" id="PTHR19849">
    <property type="entry name" value="PHOSPHOLIPASE A-2-ACTIVATING PROTEIN"/>
    <property type="match status" value="1"/>
</dbReference>
<name>A0AB34IVK0_PRYPA</name>
<reference evidence="8 9" key="1">
    <citation type="journal article" date="2024" name="Science">
        <title>Giant polyketide synthase enzymes in the biosynthesis of giant marine polyether toxins.</title>
        <authorList>
            <person name="Fallon T.R."/>
            <person name="Shende V.V."/>
            <person name="Wierzbicki I.H."/>
            <person name="Pendleton A.L."/>
            <person name="Watervoot N.F."/>
            <person name="Auber R.P."/>
            <person name="Gonzalez D.J."/>
            <person name="Wisecaver J.H."/>
            <person name="Moore B.S."/>
        </authorList>
    </citation>
    <scope>NUCLEOTIDE SEQUENCE [LARGE SCALE GENOMIC DNA]</scope>
    <source>
        <strain evidence="8 9">12B1</strain>
    </source>
</reference>
<dbReference type="GO" id="GO:0005737">
    <property type="term" value="C:cytoplasm"/>
    <property type="evidence" value="ECO:0007669"/>
    <property type="project" value="UniProtKB-SubCell"/>
</dbReference>
<evidence type="ECO:0000256" key="1">
    <source>
        <dbReference type="ARBA" id="ARBA00004496"/>
    </source>
</evidence>
<feature type="domain" description="PFU" evidence="6">
    <location>
        <begin position="363"/>
        <end position="462"/>
    </location>
</feature>
<dbReference type="Pfam" id="PF09070">
    <property type="entry name" value="PFU"/>
    <property type="match status" value="1"/>
</dbReference>
<dbReference type="InterPro" id="IPR011989">
    <property type="entry name" value="ARM-like"/>
</dbReference>
<dbReference type="CDD" id="cd00200">
    <property type="entry name" value="WD40"/>
    <property type="match status" value="1"/>
</dbReference>
<feature type="domain" description="PUL" evidence="7">
    <location>
        <begin position="517"/>
        <end position="806"/>
    </location>
</feature>
<dbReference type="PROSITE" id="PS50082">
    <property type="entry name" value="WD_REPEATS_2"/>
    <property type="match status" value="6"/>
</dbReference>
<comment type="subcellular location">
    <subcellularLocation>
        <location evidence="1">Cytoplasm</location>
    </subcellularLocation>
</comment>
<dbReference type="PRINTS" id="PR00320">
    <property type="entry name" value="GPROTEINBRPT"/>
</dbReference>
<evidence type="ECO:0000259" key="6">
    <source>
        <dbReference type="PROSITE" id="PS51394"/>
    </source>
</evidence>
<dbReference type="PROSITE" id="PS51396">
    <property type="entry name" value="PUL"/>
    <property type="match status" value="1"/>
</dbReference>
<dbReference type="InterPro" id="IPR020472">
    <property type="entry name" value="WD40_PAC1"/>
</dbReference>
<dbReference type="GO" id="GO:0043130">
    <property type="term" value="F:ubiquitin binding"/>
    <property type="evidence" value="ECO:0007669"/>
    <property type="project" value="TreeGrafter"/>
</dbReference>
<dbReference type="Pfam" id="PF08324">
    <property type="entry name" value="PUL"/>
    <property type="match status" value="1"/>
</dbReference>
<evidence type="ECO:0000256" key="4">
    <source>
        <dbReference type="ARBA" id="ARBA00022737"/>
    </source>
</evidence>
<evidence type="ECO:0000259" key="7">
    <source>
        <dbReference type="PROSITE" id="PS51396"/>
    </source>
</evidence>
<evidence type="ECO:0000313" key="8">
    <source>
        <dbReference type="EMBL" id="KAL1507203.1"/>
    </source>
</evidence>
<sequence>MEVEAYNLRATLSGHEQDIRSISALSDGTLITGSRDATLRLWKPSPDEELEPYTCSCTLTGHTHYVGSVASTPSGGVLSGSNDKHVIEWDITSGIPARILEGHENAVSCVAPCAASGQLLSASWDKTARVWDKGVCIHTLIGHEAAVWSVLPLEDGTGRVLTASADRTIKLWEQDRCVKTFIGHSDVVRTLALVPGVGFLSGSNDGTIRLWDLAGECLRVVQASDSFVYNVNVLASGEWMTCSEDRTVRLWDCSSGECIQSITHPSTVWACTPLPNGDLASGCADGNAYVWTRSPSRVAAPDALAAFKENVASVALPAQAMAGDQALDTANLPSEEALIEPGTKEGQLKVVKDSTTGTPMAYQWSNGSRSWEKVGEVVGSKDDGGGGATMGKRLFDGKEWDYLFDIDINGAMLKLPFNRGDDPYMAAQQWLWKNDVDQGFLDQVANFIITNTPGNVPVAAGNADPFTSGGAYRPAPSSASGTSVGNVDPFTSSGAYRPSYAQPPAAAGTDDSVKRQRPAQQVPFIAFDQCKHDTVLAKLEEFNAALAADGVTRPLALNAADMALLGSLVRVLKVGGAVSAAQVTLLLGGGKGPCPLAWPAAQLFPVLDVLRLLVLAPTAAPFLAALEPPLISQLARLMPTSDLQNKTHLAVALMVQRCFANLAYNSATRKLVVSSAGEVLDTLASPIEEGSSGLRLAASTVLLNACLMLKENNTLSGETALRADALQLQTLSLCAHALSSVPAMTLLSEEEALYRLLVAVETLIGLGATTHSLALDLDIPAALQSLTLPEGASPKIKETLERVLATLASASSKQ</sequence>
<dbReference type="Gene3D" id="1.25.10.10">
    <property type="entry name" value="Leucine-rich Repeat Variant"/>
    <property type="match status" value="1"/>
</dbReference>
<dbReference type="Gene3D" id="3.10.20.870">
    <property type="entry name" value="PFU (PLAA family ubiquitin binding), C-terminal domain"/>
    <property type="match status" value="1"/>
</dbReference>
<dbReference type="PROSITE" id="PS50294">
    <property type="entry name" value="WD_REPEATS_REGION"/>
    <property type="match status" value="3"/>
</dbReference>
<feature type="repeat" description="WD" evidence="5">
    <location>
        <begin position="140"/>
        <end position="173"/>
    </location>
</feature>
<organism evidence="8 9">
    <name type="scientific">Prymnesium parvum</name>
    <name type="common">Toxic golden alga</name>
    <dbReference type="NCBI Taxonomy" id="97485"/>
    <lineage>
        <taxon>Eukaryota</taxon>
        <taxon>Haptista</taxon>
        <taxon>Haptophyta</taxon>
        <taxon>Prymnesiophyceae</taxon>
        <taxon>Prymnesiales</taxon>
        <taxon>Prymnesiaceae</taxon>
        <taxon>Prymnesium</taxon>
    </lineage>
</organism>
<feature type="repeat" description="WD" evidence="5">
    <location>
        <begin position="100"/>
        <end position="132"/>
    </location>
</feature>
<feature type="repeat" description="WD" evidence="5">
    <location>
        <begin position="240"/>
        <end position="261"/>
    </location>
</feature>
<keyword evidence="3 5" id="KW-0853">WD repeat</keyword>
<proteinExistence type="predicted"/>
<evidence type="ECO:0000256" key="3">
    <source>
        <dbReference type="ARBA" id="ARBA00022574"/>
    </source>
</evidence>
<dbReference type="SUPFAM" id="SSF50978">
    <property type="entry name" value="WD40 repeat-like"/>
    <property type="match status" value="1"/>
</dbReference>
<dbReference type="Gene3D" id="2.130.10.10">
    <property type="entry name" value="YVTN repeat-like/Quinoprotein amine dehydrogenase"/>
    <property type="match status" value="2"/>
</dbReference>
<evidence type="ECO:0008006" key="10">
    <source>
        <dbReference type="Google" id="ProtNLM"/>
    </source>
</evidence>
<dbReference type="PANTHER" id="PTHR19849:SF0">
    <property type="entry name" value="PHOSPHOLIPASE A-2-ACTIVATING PROTEIN"/>
    <property type="match status" value="1"/>
</dbReference>
<evidence type="ECO:0000313" key="9">
    <source>
        <dbReference type="Proteomes" id="UP001515480"/>
    </source>
</evidence>
<dbReference type="Pfam" id="PF00400">
    <property type="entry name" value="WD40"/>
    <property type="match status" value="7"/>
</dbReference>
<dbReference type="InterPro" id="IPR015155">
    <property type="entry name" value="PFU"/>
</dbReference>
<dbReference type="GO" id="GO:0010992">
    <property type="term" value="P:ubiquitin recycling"/>
    <property type="evidence" value="ECO:0007669"/>
    <property type="project" value="TreeGrafter"/>
</dbReference>
<feature type="repeat" description="WD" evidence="5">
    <location>
        <begin position="12"/>
        <end position="52"/>
    </location>
</feature>
<comment type="caution">
    <text evidence="8">The sequence shown here is derived from an EMBL/GenBank/DDBJ whole genome shotgun (WGS) entry which is preliminary data.</text>
</comment>
<dbReference type="EMBL" id="JBGBPQ010000018">
    <property type="protein sequence ID" value="KAL1507203.1"/>
    <property type="molecule type" value="Genomic_DNA"/>
</dbReference>